<dbReference type="InterPro" id="IPR032466">
    <property type="entry name" value="Metal_Hydrolase"/>
</dbReference>
<feature type="chain" id="PRO_5026338140" evidence="2">
    <location>
        <begin position="24"/>
        <end position="482"/>
    </location>
</feature>
<dbReference type="Pfam" id="PF01979">
    <property type="entry name" value="Amidohydro_1"/>
    <property type="match status" value="1"/>
</dbReference>
<dbReference type="InterPro" id="IPR006680">
    <property type="entry name" value="Amidohydro-rel"/>
</dbReference>
<dbReference type="GO" id="GO:0016810">
    <property type="term" value="F:hydrolase activity, acting on carbon-nitrogen (but not peptide) bonds"/>
    <property type="evidence" value="ECO:0007669"/>
    <property type="project" value="InterPro"/>
</dbReference>
<protein>
    <submittedName>
        <fullName evidence="4">Metal dependent amidohydrolase</fullName>
    </submittedName>
</protein>
<sequence length="482" mass="51827">MAVSTLFFIALLLLLSLPLPTTATCTITTHNPTANALLLRGTVLLSRGATPHTYILVSHADSTISYVGPSNPMRWFPGFISHVIATEVECDDDDDTVISPGFVNTHEHVEFSTVEPLKWTGELNEHRHDWRRGLRNHTLRAVGVNGSVADAVTWGELRHLFSGTTSIVGGKMVPGLVRNLDFVSGLGPGLDAPAATWDVFPLDDAAGLLSRDDCDYGPEPIDRETAGKAHRYLAHIGEGIDDWARNEFACLSDTTSTDIVAPNLALVHALALSPAAFDLVAARRAMVVWSPRSNVFLYGKTLDVAYLAHARITVALGTDWLPSGSATMQREATCATAVTLQSYNVELAPHDVWEMMTINAARVAGFEQSLGSIAVGKVADIVVFGRGPGVQMADPFARAVYADTRDIELVLRGGKAMVAAESLQELAEGRCEMVMFGDAQKTVCVEDDMGVSYSELEQRLGGVYPAVLAGVPRDEPSCVASR</sequence>
<dbReference type="OrthoDB" id="194468at2759"/>
<keyword evidence="1 4" id="KW-0378">Hydrolase</keyword>
<evidence type="ECO:0000256" key="2">
    <source>
        <dbReference type="SAM" id="SignalP"/>
    </source>
</evidence>
<feature type="signal peptide" evidence="2">
    <location>
        <begin position="1"/>
        <end position="23"/>
    </location>
</feature>
<evidence type="ECO:0000256" key="1">
    <source>
        <dbReference type="ARBA" id="ARBA00022801"/>
    </source>
</evidence>
<keyword evidence="2" id="KW-0732">Signal</keyword>
<evidence type="ECO:0000313" key="5">
    <source>
        <dbReference type="Proteomes" id="UP000799428"/>
    </source>
</evidence>
<evidence type="ECO:0000259" key="3">
    <source>
        <dbReference type="Pfam" id="PF01979"/>
    </source>
</evidence>
<accession>A0A6G1JTK6</accession>
<dbReference type="InterPro" id="IPR050287">
    <property type="entry name" value="MTA/SAH_deaminase"/>
</dbReference>
<organism evidence="4 5">
    <name type="scientific">Pleomassaria siparia CBS 279.74</name>
    <dbReference type="NCBI Taxonomy" id="1314801"/>
    <lineage>
        <taxon>Eukaryota</taxon>
        <taxon>Fungi</taxon>
        <taxon>Dikarya</taxon>
        <taxon>Ascomycota</taxon>
        <taxon>Pezizomycotina</taxon>
        <taxon>Dothideomycetes</taxon>
        <taxon>Pleosporomycetidae</taxon>
        <taxon>Pleosporales</taxon>
        <taxon>Pleomassariaceae</taxon>
        <taxon>Pleomassaria</taxon>
    </lineage>
</organism>
<reference evidence="4" key="1">
    <citation type="journal article" date="2020" name="Stud. Mycol.">
        <title>101 Dothideomycetes genomes: a test case for predicting lifestyles and emergence of pathogens.</title>
        <authorList>
            <person name="Haridas S."/>
            <person name="Albert R."/>
            <person name="Binder M."/>
            <person name="Bloem J."/>
            <person name="Labutti K."/>
            <person name="Salamov A."/>
            <person name="Andreopoulos B."/>
            <person name="Baker S."/>
            <person name="Barry K."/>
            <person name="Bills G."/>
            <person name="Bluhm B."/>
            <person name="Cannon C."/>
            <person name="Castanera R."/>
            <person name="Culley D."/>
            <person name="Daum C."/>
            <person name="Ezra D."/>
            <person name="Gonzalez J."/>
            <person name="Henrissat B."/>
            <person name="Kuo A."/>
            <person name="Liang C."/>
            <person name="Lipzen A."/>
            <person name="Lutzoni F."/>
            <person name="Magnuson J."/>
            <person name="Mondo S."/>
            <person name="Nolan M."/>
            <person name="Ohm R."/>
            <person name="Pangilinan J."/>
            <person name="Park H.-J."/>
            <person name="Ramirez L."/>
            <person name="Alfaro M."/>
            <person name="Sun H."/>
            <person name="Tritt A."/>
            <person name="Yoshinaga Y."/>
            <person name="Zwiers L.-H."/>
            <person name="Turgeon B."/>
            <person name="Goodwin S."/>
            <person name="Spatafora J."/>
            <person name="Crous P."/>
            <person name="Grigoriev I."/>
        </authorList>
    </citation>
    <scope>NUCLEOTIDE SEQUENCE</scope>
    <source>
        <strain evidence="4">CBS 279.74</strain>
    </source>
</reference>
<keyword evidence="5" id="KW-1185">Reference proteome</keyword>
<dbReference type="Proteomes" id="UP000799428">
    <property type="component" value="Unassembled WGS sequence"/>
</dbReference>
<proteinExistence type="predicted"/>
<dbReference type="InterPro" id="IPR011059">
    <property type="entry name" value="Metal-dep_hydrolase_composite"/>
</dbReference>
<dbReference type="PANTHER" id="PTHR43794">
    <property type="entry name" value="AMINOHYDROLASE SSNA-RELATED"/>
    <property type="match status" value="1"/>
</dbReference>
<dbReference type="EMBL" id="MU005786">
    <property type="protein sequence ID" value="KAF2703653.1"/>
    <property type="molecule type" value="Genomic_DNA"/>
</dbReference>
<dbReference type="SUPFAM" id="SSF51338">
    <property type="entry name" value="Composite domain of metallo-dependent hydrolases"/>
    <property type="match status" value="1"/>
</dbReference>
<gene>
    <name evidence="4" type="ORF">K504DRAFT_463383</name>
</gene>
<dbReference type="Gene3D" id="3.20.20.140">
    <property type="entry name" value="Metal-dependent hydrolases"/>
    <property type="match status" value="1"/>
</dbReference>
<dbReference type="AlphaFoldDB" id="A0A6G1JTK6"/>
<dbReference type="PANTHER" id="PTHR43794:SF11">
    <property type="entry name" value="AMIDOHYDROLASE-RELATED DOMAIN-CONTAINING PROTEIN"/>
    <property type="match status" value="1"/>
</dbReference>
<dbReference type="SUPFAM" id="SSF51556">
    <property type="entry name" value="Metallo-dependent hydrolases"/>
    <property type="match status" value="1"/>
</dbReference>
<feature type="domain" description="Amidohydrolase-related" evidence="3">
    <location>
        <begin position="261"/>
        <end position="391"/>
    </location>
</feature>
<name>A0A6G1JTK6_9PLEO</name>
<evidence type="ECO:0000313" key="4">
    <source>
        <dbReference type="EMBL" id="KAF2703653.1"/>
    </source>
</evidence>